<feature type="transmembrane region" description="Helical" evidence="9">
    <location>
        <begin position="101"/>
        <end position="123"/>
    </location>
</feature>
<dbReference type="PANTHER" id="PTHR26450">
    <property type="entry name" value="OLFACTORY RECEPTOR 56B1-RELATED"/>
    <property type="match status" value="1"/>
</dbReference>
<dbReference type="Proteomes" id="UP000694871">
    <property type="component" value="Unplaced"/>
</dbReference>
<feature type="transmembrane region" description="Helical" evidence="9">
    <location>
        <begin position="144"/>
        <end position="166"/>
    </location>
</feature>
<feature type="transmembrane region" description="Helical" evidence="9">
    <location>
        <begin position="244"/>
        <end position="265"/>
    </location>
</feature>
<name>A0ABM1KFR7_GEKJA</name>
<gene>
    <name evidence="12" type="primary">LOC107115374</name>
</gene>
<keyword evidence="11" id="KW-1185">Reference proteome</keyword>
<keyword evidence="5 9" id="KW-1133">Transmembrane helix</keyword>
<dbReference type="PRINTS" id="PR00237">
    <property type="entry name" value="GPCRRHODOPSN"/>
</dbReference>
<dbReference type="PROSITE" id="PS50262">
    <property type="entry name" value="G_PROTEIN_RECEP_F1_2"/>
    <property type="match status" value="1"/>
</dbReference>
<comment type="similarity">
    <text evidence="8">Belongs to the G-protein coupled receptor 1 family.</text>
</comment>
<dbReference type="Gene3D" id="1.20.1070.10">
    <property type="entry name" value="Rhodopsin 7-helix transmembrane proteins"/>
    <property type="match status" value="1"/>
</dbReference>
<dbReference type="GeneID" id="107115374"/>
<evidence type="ECO:0000313" key="11">
    <source>
        <dbReference type="Proteomes" id="UP000694871"/>
    </source>
</evidence>
<keyword evidence="6 9" id="KW-0472">Membrane</keyword>
<feature type="transmembrane region" description="Helical" evidence="9">
    <location>
        <begin position="277"/>
        <end position="297"/>
    </location>
</feature>
<dbReference type="PROSITE" id="PS00237">
    <property type="entry name" value="G_PROTEIN_RECEP_F1_1"/>
    <property type="match status" value="1"/>
</dbReference>
<evidence type="ECO:0000256" key="5">
    <source>
        <dbReference type="ARBA" id="ARBA00022989"/>
    </source>
</evidence>
<evidence type="ECO:0000313" key="12">
    <source>
        <dbReference type="RefSeq" id="XP_015272554.1"/>
    </source>
</evidence>
<evidence type="ECO:0000256" key="1">
    <source>
        <dbReference type="ARBA" id="ARBA00004141"/>
    </source>
</evidence>
<keyword evidence="7 8" id="KW-0807">Transducer</keyword>
<evidence type="ECO:0000256" key="6">
    <source>
        <dbReference type="ARBA" id="ARBA00023136"/>
    </source>
</evidence>
<dbReference type="InterPro" id="IPR000276">
    <property type="entry name" value="GPCR_Rhodpsn"/>
</dbReference>
<evidence type="ECO:0000256" key="2">
    <source>
        <dbReference type="ARBA" id="ARBA00022606"/>
    </source>
</evidence>
<evidence type="ECO:0000259" key="10">
    <source>
        <dbReference type="PROSITE" id="PS50262"/>
    </source>
</evidence>
<dbReference type="SUPFAM" id="SSF81321">
    <property type="entry name" value="Family A G protein-coupled receptor-like"/>
    <property type="match status" value="1"/>
</dbReference>
<keyword evidence="2 9" id="KW-0716">Sensory transduction</keyword>
<dbReference type="CDD" id="cd15222">
    <property type="entry name" value="7tmA_OR51-like"/>
    <property type="match status" value="1"/>
</dbReference>
<proteinExistence type="inferred from homology"/>
<dbReference type="InterPro" id="IPR050402">
    <property type="entry name" value="OR51/52/56-like"/>
</dbReference>
<sequence length="327" mass="36337">MLNPNATGGRPFAFFLTGFSGLGAGRQLWLSVPICFMYLVALSGNCLILAVVQLHPSLHEPMYLFLSMLSLTDLGLSLSTLPTVLQIYAFGSREISADACLAQLFFIHTFSVMESSVLLAMAFDRFVAIRHPLRYVSALTRGRIGGIGLAIALRGVGLHIPAPVLLKRLPYCRSHQLAHSYCLHPDVMRLACADTAPNSAYGLFVLLSTLGLDSLLILLSYVLILRTVLSIASRAERSKALSTCVSHVCAVLLFYTPLISLSMIHRFWKAAPHHTRILLSYLHFLVPPVLNPVVYSIKTRQVRKQIVRLFRQKNLTRRRKDPAFLDP</sequence>
<keyword evidence="3 8" id="KW-0812">Transmembrane</keyword>
<keyword evidence="8" id="KW-0297">G-protein coupled receptor</keyword>
<feature type="transmembrane region" description="Helical" evidence="9">
    <location>
        <begin position="28"/>
        <end position="52"/>
    </location>
</feature>
<protein>
    <recommendedName>
        <fullName evidence="9">Olfactory receptor</fullName>
    </recommendedName>
</protein>
<feature type="transmembrane region" description="Helical" evidence="9">
    <location>
        <begin position="64"/>
        <end position="89"/>
    </location>
</feature>
<dbReference type="PRINTS" id="PR00245">
    <property type="entry name" value="OLFACTORYR"/>
</dbReference>
<accession>A0ABM1KFR7</accession>
<comment type="subcellular location">
    <subcellularLocation>
        <location evidence="9">Cell membrane</location>
        <topology evidence="9">Multi-pass membrane protein</topology>
    </subcellularLocation>
    <subcellularLocation>
        <location evidence="1">Membrane</location>
        <topology evidence="1">Multi-pass membrane protein</topology>
    </subcellularLocation>
</comment>
<organism evidence="11 12">
    <name type="scientific">Gekko japonicus</name>
    <name type="common">Schlegel's Japanese gecko</name>
    <dbReference type="NCBI Taxonomy" id="146911"/>
    <lineage>
        <taxon>Eukaryota</taxon>
        <taxon>Metazoa</taxon>
        <taxon>Chordata</taxon>
        <taxon>Craniata</taxon>
        <taxon>Vertebrata</taxon>
        <taxon>Euteleostomi</taxon>
        <taxon>Lepidosauria</taxon>
        <taxon>Squamata</taxon>
        <taxon>Bifurcata</taxon>
        <taxon>Gekkota</taxon>
        <taxon>Gekkonidae</taxon>
        <taxon>Gekkoninae</taxon>
        <taxon>Gekko</taxon>
    </lineage>
</organism>
<evidence type="ECO:0000256" key="4">
    <source>
        <dbReference type="ARBA" id="ARBA00022725"/>
    </source>
</evidence>
<dbReference type="RefSeq" id="XP_015272554.1">
    <property type="nucleotide sequence ID" value="XM_015417068.1"/>
</dbReference>
<feature type="transmembrane region" description="Helical" evidence="9">
    <location>
        <begin position="200"/>
        <end position="224"/>
    </location>
</feature>
<dbReference type="InterPro" id="IPR017452">
    <property type="entry name" value="GPCR_Rhodpsn_7TM"/>
</dbReference>
<keyword evidence="4 9" id="KW-0552">Olfaction</keyword>
<evidence type="ECO:0000256" key="9">
    <source>
        <dbReference type="RuleBase" id="RU363047"/>
    </source>
</evidence>
<evidence type="ECO:0000256" key="8">
    <source>
        <dbReference type="RuleBase" id="RU000688"/>
    </source>
</evidence>
<dbReference type="InterPro" id="IPR000725">
    <property type="entry name" value="Olfact_rcpt"/>
</dbReference>
<evidence type="ECO:0000256" key="7">
    <source>
        <dbReference type="ARBA" id="ARBA00023224"/>
    </source>
</evidence>
<dbReference type="Pfam" id="PF13853">
    <property type="entry name" value="7tm_4"/>
    <property type="match status" value="1"/>
</dbReference>
<evidence type="ECO:0000256" key="3">
    <source>
        <dbReference type="ARBA" id="ARBA00022692"/>
    </source>
</evidence>
<keyword evidence="9" id="KW-1003">Cell membrane</keyword>
<dbReference type="PANTHER" id="PTHR26450:SF29">
    <property type="entry name" value="OLFACTORY RECEPTOR FAMILY 51 SUBFAMILY AF MEMBER 1"/>
    <property type="match status" value="1"/>
</dbReference>
<feature type="domain" description="G-protein coupled receptors family 1 profile" evidence="10">
    <location>
        <begin position="44"/>
        <end position="295"/>
    </location>
</feature>
<reference evidence="12" key="1">
    <citation type="submission" date="2025-08" db="UniProtKB">
        <authorList>
            <consortium name="RefSeq"/>
        </authorList>
    </citation>
    <scope>IDENTIFICATION</scope>
</reference>
<keyword evidence="8" id="KW-0675">Receptor</keyword>